<comment type="caution">
    <text evidence="2">The sequence shown here is derived from an EMBL/GenBank/DDBJ whole genome shotgun (WGS) entry which is preliminary data.</text>
</comment>
<organism evidence="2 3">
    <name type="scientific">Natronomicrosphaera hydrolytica</name>
    <dbReference type="NCBI Taxonomy" id="3242702"/>
    <lineage>
        <taxon>Bacteria</taxon>
        <taxon>Pseudomonadati</taxon>
        <taxon>Planctomycetota</taxon>
        <taxon>Phycisphaerae</taxon>
        <taxon>Phycisphaerales</taxon>
        <taxon>Phycisphaeraceae</taxon>
        <taxon>Natronomicrosphaera</taxon>
    </lineage>
</organism>
<evidence type="ECO:0000313" key="3">
    <source>
        <dbReference type="Proteomes" id="UP001575105"/>
    </source>
</evidence>
<dbReference type="RefSeq" id="WP_425344543.1">
    <property type="nucleotide sequence ID" value="NZ_JBGUBD010000003.1"/>
</dbReference>
<evidence type="ECO:0000313" key="2">
    <source>
        <dbReference type="EMBL" id="MFA9477614.1"/>
    </source>
</evidence>
<protein>
    <submittedName>
        <fullName evidence="2">Uncharacterized protein</fullName>
    </submittedName>
</protein>
<reference evidence="2 3" key="1">
    <citation type="submission" date="2024-08" db="EMBL/GenBank/DDBJ databases">
        <title>Whole-genome sequencing of halo(alkali)philic microorganisms from hypersaline lakes.</title>
        <authorList>
            <person name="Sorokin D.Y."/>
            <person name="Merkel A.Y."/>
            <person name="Messina E."/>
            <person name="Yakimov M."/>
        </authorList>
    </citation>
    <scope>NUCLEOTIDE SEQUENCE [LARGE SCALE GENOMIC DNA]</scope>
    <source>
        <strain evidence="2 3">AB-hyl4</strain>
    </source>
</reference>
<dbReference type="Proteomes" id="UP001575105">
    <property type="component" value="Unassembled WGS sequence"/>
</dbReference>
<keyword evidence="1" id="KW-1133">Transmembrane helix</keyword>
<keyword evidence="3" id="KW-1185">Reference proteome</keyword>
<name>A0ABV4U452_9BACT</name>
<dbReference type="EMBL" id="JBGUBD010000003">
    <property type="protein sequence ID" value="MFA9477614.1"/>
    <property type="molecule type" value="Genomic_DNA"/>
</dbReference>
<feature type="transmembrane region" description="Helical" evidence="1">
    <location>
        <begin position="25"/>
        <end position="47"/>
    </location>
</feature>
<accession>A0ABV4U452</accession>
<gene>
    <name evidence="2" type="ORF">ACERK3_04825</name>
</gene>
<sequence>MTEPDPHYDDNDAPFVPRKRPFRKLFAWLILIGFGLTLLAMILIVIFD</sequence>
<keyword evidence="1" id="KW-0472">Membrane</keyword>
<proteinExistence type="predicted"/>
<keyword evidence="1" id="KW-0812">Transmembrane</keyword>
<evidence type="ECO:0000256" key="1">
    <source>
        <dbReference type="SAM" id="Phobius"/>
    </source>
</evidence>